<name>A0A5C6KG54_PARDI</name>
<dbReference type="GO" id="GO:0016616">
    <property type="term" value="F:oxidoreductase activity, acting on the CH-OH group of donors, NAD or NADP as acceptor"/>
    <property type="evidence" value="ECO:0007669"/>
    <property type="project" value="TreeGrafter"/>
</dbReference>
<evidence type="ECO:0000256" key="2">
    <source>
        <dbReference type="ARBA" id="ARBA00023002"/>
    </source>
</evidence>
<dbReference type="InterPro" id="IPR002347">
    <property type="entry name" value="SDR_fam"/>
</dbReference>
<evidence type="ECO:0000313" key="4">
    <source>
        <dbReference type="Proteomes" id="UP000315827"/>
    </source>
</evidence>
<sequence length="253" mass="27563">MNPFSLEGKLIIVTGASSGIGRQCAIDCSKMGAIVVLIARNEERLKETIAMMEHPERHCYHSVDFYLSVDFSSIIKAIVQEKGRICGIINCAGISSVTPLKLITEDLFDKFFKTNVFSAINMTKEICRMGNYSKEGCSVIFISSVMGCVGEKGKTLYSATKGALIAACRSLACELSSKKIRVNTISPGAIVTPINENQNYMSDPKLRQSLAEKHLLGLGEVTDISRTCLFLLSDASRWITGQNIVVDGGYTAQ</sequence>
<dbReference type="PANTHER" id="PTHR42760:SF133">
    <property type="entry name" value="3-OXOACYL-[ACYL-CARRIER-PROTEIN] REDUCTASE"/>
    <property type="match status" value="1"/>
</dbReference>
<dbReference type="EMBL" id="VOHW01000006">
    <property type="protein sequence ID" value="TWV61394.1"/>
    <property type="molecule type" value="Genomic_DNA"/>
</dbReference>
<dbReference type="Pfam" id="PF13561">
    <property type="entry name" value="adh_short_C2"/>
    <property type="match status" value="1"/>
</dbReference>
<reference evidence="3 4" key="1">
    <citation type="submission" date="2019-07" db="EMBL/GenBank/DDBJ databases">
        <title>Genome sequencing of Parabacteroides distasonis iSURF_7.</title>
        <authorList>
            <person name="Degefu H.N."/>
            <person name="Ruoff K.L."/>
            <person name="Price C.E."/>
            <person name="Valls R.A."/>
            <person name="O'Toole G.A."/>
        </authorList>
    </citation>
    <scope>NUCLEOTIDE SEQUENCE [LARGE SCALE GENOMIC DNA]</scope>
    <source>
        <strain evidence="3 4">CFPLTA003_1B</strain>
    </source>
</reference>
<proteinExistence type="inferred from homology"/>
<gene>
    <name evidence="3" type="ORF">FSA05_12180</name>
</gene>
<dbReference type="PANTHER" id="PTHR42760">
    <property type="entry name" value="SHORT-CHAIN DEHYDROGENASES/REDUCTASES FAMILY MEMBER"/>
    <property type="match status" value="1"/>
</dbReference>
<organism evidence="3 4">
    <name type="scientific">Parabacteroides distasonis</name>
    <dbReference type="NCBI Taxonomy" id="823"/>
    <lineage>
        <taxon>Bacteria</taxon>
        <taxon>Pseudomonadati</taxon>
        <taxon>Bacteroidota</taxon>
        <taxon>Bacteroidia</taxon>
        <taxon>Bacteroidales</taxon>
        <taxon>Tannerellaceae</taxon>
        <taxon>Parabacteroides</taxon>
    </lineage>
</organism>
<dbReference type="PRINTS" id="PR00081">
    <property type="entry name" value="GDHRDH"/>
</dbReference>
<keyword evidence="2" id="KW-0560">Oxidoreductase</keyword>
<protein>
    <submittedName>
        <fullName evidence="3">SDR family oxidoreductase</fullName>
    </submittedName>
</protein>
<dbReference type="Proteomes" id="UP000315827">
    <property type="component" value="Unassembled WGS sequence"/>
</dbReference>
<evidence type="ECO:0000256" key="1">
    <source>
        <dbReference type="ARBA" id="ARBA00006484"/>
    </source>
</evidence>
<evidence type="ECO:0000313" key="3">
    <source>
        <dbReference type="EMBL" id="TWV61394.1"/>
    </source>
</evidence>
<accession>A0A5C6KG54</accession>
<dbReference type="Gene3D" id="3.40.50.720">
    <property type="entry name" value="NAD(P)-binding Rossmann-like Domain"/>
    <property type="match status" value="1"/>
</dbReference>
<comment type="caution">
    <text evidence="3">The sequence shown here is derived from an EMBL/GenBank/DDBJ whole genome shotgun (WGS) entry which is preliminary data.</text>
</comment>
<dbReference type="CDD" id="cd05233">
    <property type="entry name" value="SDR_c"/>
    <property type="match status" value="1"/>
</dbReference>
<comment type="similarity">
    <text evidence="1">Belongs to the short-chain dehydrogenases/reductases (SDR) family.</text>
</comment>
<dbReference type="SUPFAM" id="SSF51735">
    <property type="entry name" value="NAD(P)-binding Rossmann-fold domains"/>
    <property type="match status" value="1"/>
</dbReference>
<dbReference type="InterPro" id="IPR036291">
    <property type="entry name" value="NAD(P)-bd_dom_sf"/>
</dbReference>
<dbReference type="FunFam" id="3.40.50.720:FF:000084">
    <property type="entry name" value="Short-chain dehydrogenase reductase"/>
    <property type="match status" value="1"/>
</dbReference>
<dbReference type="AlphaFoldDB" id="A0A5C6KG54"/>